<dbReference type="EMBL" id="MFSU01000049">
    <property type="protein sequence ID" value="OGI47677.1"/>
    <property type="molecule type" value="Genomic_DNA"/>
</dbReference>
<gene>
    <name evidence="8" type="ORF">A2151_03205</name>
</gene>
<evidence type="ECO:0000259" key="7">
    <source>
        <dbReference type="PROSITE" id="PS51007"/>
    </source>
</evidence>
<evidence type="ECO:0000256" key="3">
    <source>
        <dbReference type="ARBA" id="ARBA00022723"/>
    </source>
</evidence>
<evidence type="ECO:0000256" key="4">
    <source>
        <dbReference type="ARBA" id="ARBA00022982"/>
    </source>
</evidence>
<evidence type="ECO:0000313" key="9">
    <source>
        <dbReference type="Proteomes" id="UP000178885"/>
    </source>
</evidence>
<dbReference type="Proteomes" id="UP000178885">
    <property type="component" value="Unassembled WGS sequence"/>
</dbReference>
<feature type="domain" description="Cytochrome c" evidence="7">
    <location>
        <begin position="1"/>
        <end position="78"/>
    </location>
</feature>
<dbReference type="GO" id="GO:0020037">
    <property type="term" value="F:heme binding"/>
    <property type="evidence" value="ECO:0007669"/>
    <property type="project" value="InterPro"/>
</dbReference>
<evidence type="ECO:0000256" key="2">
    <source>
        <dbReference type="ARBA" id="ARBA00022617"/>
    </source>
</evidence>
<dbReference type="STRING" id="1817760.A2151_03205"/>
<keyword evidence="5 6" id="KW-0408">Iron</keyword>
<accession>A0A1F6TR95</accession>
<evidence type="ECO:0000256" key="6">
    <source>
        <dbReference type="PROSITE-ProRule" id="PRU00433"/>
    </source>
</evidence>
<dbReference type="GO" id="GO:0009055">
    <property type="term" value="F:electron transfer activity"/>
    <property type="evidence" value="ECO:0007669"/>
    <property type="project" value="InterPro"/>
</dbReference>
<protein>
    <recommendedName>
        <fullName evidence="7">Cytochrome c domain-containing protein</fullName>
    </recommendedName>
</protein>
<sequence length="80" mass="8177">MSAAAAANMANNCFACHGPRGVSPGSIPSLHNLTAGNIASLLKAFKSGERPSTVMGRHAKGYTDAEIEALANHIASVSKK</sequence>
<keyword evidence="4" id="KW-0249">Electron transport</keyword>
<dbReference type="PROSITE" id="PS51007">
    <property type="entry name" value="CYTC"/>
    <property type="match status" value="1"/>
</dbReference>
<evidence type="ECO:0000313" key="8">
    <source>
        <dbReference type="EMBL" id="OGI47677.1"/>
    </source>
</evidence>
<comment type="caution">
    <text evidence="8">The sequence shown here is derived from an EMBL/GenBank/DDBJ whole genome shotgun (WGS) entry which is preliminary data.</text>
</comment>
<reference evidence="8 9" key="1">
    <citation type="journal article" date="2016" name="Nat. Commun.">
        <title>Thousands of microbial genomes shed light on interconnected biogeochemical processes in an aquifer system.</title>
        <authorList>
            <person name="Anantharaman K."/>
            <person name="Brown C.T."/>
            <person name="Hug L.A."/>
            <person name="Sharon I."/>
            <person name="Castelle C.J."/>
            <person name="Probst A.J."/>
            <person name="Thomas B.C."/>
            <person name="Singh A."/>
            <person name="Wilkins M.J."/>
            <person name="Karaoz U."/>
            <person name="Brodie E.L."/>
            <person name="Williams K.H."/>
            <person name="Hubbard S.S."/>
            <person name="Banfield J.F."/>
        </authorList>
    </citation>
    <scope>NUCLEOTIDE SEQUENCE [LARGE SCALE GENOMIC DNA]</scope>
</reference>
<dbReference type="SUPFAM" id="SSF46626">
    <property type="entry name" value="Cytochrome c"/>
    <property type="match status" value="1"/>
</dbReference>
<name>A0A1F6TR95_9PROT</name>
<dbReference type="InterPro" id="IPR036909">
    <property type="entry name" value="Cyt_c-like_dom_sf"/>
</dbReference>
<dbReference type="InterPro" id="IPR050597">
    <property type="entry name" value="Cytochrome_c_Oxidase_Subunit"/>
</dbReference>
<evidence type="ECO:0000256" key="1">
    <source>
        <dbReference type="ARBA" id="ARBA00022448"/>
    </source>
</evidence>
<dbReference type="InterPro" id="IPR009056">
    <property type="entry name" value="Cyt_c-like_dom"/>
</dbReference>
<evidence type="ECO:0000256" key="5">
    <source>
        <dbReference type="ARBA" id="ARBA00023004"/>
    </source>
</evidence>
<dbReference type="GO" id="GO:0046872">
    <property type="term" value="F:metal ion binding"/>
    <property type="evidence" value="ECO:0007669"/>
    <property type="project" value="UniProtKB-KW"/>
</dbReference>
<keyword evidence="1" id="KW-0813">Transport</keyword>
<dbReference type="Pfam" id="PF13442">
    <property type="entry name" value="Cytochrome_CBB3"/>
    <property type="match status" value="1"/>
</dbReference>
<keyword evidence="2 6" id="KW-0349">Heme</keyword>
<dbReference type="PANTHER" id="PTHR33751:SF9">
    <property type="entry name" value="CYTOCHROME C4"/>
    <property type="match status" value="1"/>
</dbReference>
<proteinExistence type="predicted"/>
<dbReference type="Gene3D" id="1.10.760.10">
    <property type="entry name" value="Cytochrome c-like domain"/>
    <property type="match status" value="1"/>
</dbReference>
<dbReference type="PANTHER" id="PTHR33751">
    <property type="entry name" value="CBB3-TYPE CYTOCHROME C OXIDASE SUBUNIT FIXP"/>
    <property type="match status" value="1"/>
</dbReference>
<organism evidence="8 9">
    <name type="scientific">Candidatus Muproteobacteria bacterium RBG_16_65_34</name>
    <dbReference type="NCBI Taxonomy" id="1817760"/>
    <lineage>
        <taxon>Bacteria</taxon>
        <taxon>Pseudomonadati</taxon>
        <taxon>Pseudomonadota</taxon>
        <taxon>Candidatus Muproteobacteria</taxon>
    </lineage>
</organism>
<dbReference type="AlphaFoldDB" id="A0A1F6TR95"/>
<keyword evidence="3 6" id="KW-0479">Metal-binding</keyword>